<dbReference type="AlphaFoldDB" id="A0AA39N788"/>
<evidence type="ECO:0000313" key="3">
    <source>
        <dbReference type="Proteomes" id="UP001175211"/>
    </source>
</evidence>
<feature type="signal peptide" evidence="1">
    <location>
        <begin position="1"/>
        <end position="21"/>
    </location>
</feature>
<organism evidence="2 3">
    <name type="scientific">Armillaria tabescens</name>
    <name type="common">Ringless honey mushroom</name>
    <name type="synonym">Agaricus tabescens</name>
    <dbReference type="NCBI Taxonomy" id="1929756"/>
    <lineage>
        <taxon>Eukaryota</taxon>
        <taxon>Fungi</taxon>
        <taxon>Dikarya</taxon>
        <taxon>Basidiomycota</taxon>
        <taxon>Agaricomycotina</taxon>
        <taxon>Agaricomycetes</taxon>
        <taxon>Agaricomycetidae</taxon>
        <taxon>Agaricales</taxon>
        <taxon>Marasmiineae</taxon>
        <taxon>Physalacriaceae</taxon>
        <taxon>Desarmillaria</taxon>
    </lineage>
</organism>
<comment type="caution">
    <text evidence="2">The sequence shown here is derived from an EMBL/GenBank/DDBJ whole genome shotgun (WGS) entry which is preliminary data.</text>
</comment>
<proteinExistence type="predicted"/>
<dbReference type="RefSeq" id="XP_060332255.1">
    <property type="nucleotide sequence ID" value="XM_060472830.1"/>
</dbReference>
<dbReference type="Proteomes" id="UP001175211">
    <property type="component" value="Unassembled WGS sequence"/>
</dbReference>
<protein>
    <submittedName>
        <fullName evidence="2">Uncharacterized protein</fullName>
    </submittedName>
</protein>
<evidence type="ECO:0000256" key="1">
    <source>
        <dbReference type="SAM" id="SignalP"/>
    </source>
</evidence>
<keyword evidence="1" id="KW-0732">Signal</keyword>
<accession>A0AA39N788</accession>
<name>A0AA39N788_ARMTA</name>
<dbReference type="GeneID" id="85356378"/>
<evidence type="ECO:0000313" key="2">
    <source>
        <dbReference type="EMBL" id="KAK0460129.1"/>
    </source>
</evidence>
<reference evidence="2" key="1">
    <citation type="submission" date="2023-06" db="EMBL/GenBank/DDBJ databases">
        <authorList>
            <consortium name="Lawrence Berkeley National Laboratory"/>
            <person name="Ahrendt S."/>
            <person name="Sahu N."/>
            <person name="Indic B."/>
            <person name="Wong-Bajracharya J."/>
            <person name="Merenyi Z."/>
            <person name="Ke H.-M."/>
            <person name="Monk M."/>
            <person name="Kocsube S."/>
            <person name="Drula E."/>
            <person name="Lipzen A."/>
            <person name="Balint B."/>
            <person name="Henrissat B."/>
            <person name="Andreopoulos B."/>
            <person name="Martin F.M."/>
            <person name="Harder C.B."/>
            <person name="Rigling D."/>
            <person name="Ford K.L."/>
            <person name="Foster G.D."/>
            <person name="Pangilinan J."/>
            <person name="Papanicolaou A."/>
            <person name="Barry K."/>
            <person name="LaButti K."/>
            <person name="Viragh M."/>
            <person name="Koriabine M."/>
            <person name="Yan M."/>
            <person name="Riley R."/>
            <person name="Champramary S."/>
            <person name="Plett K.L."/>
            <person name="Tsai I.J."/>
            <person name="Slot J."/>
            <person name="Sipos G."/>
            <person name="Plett J."/>
            <person name="Nagy L.G."/>
            <person name="Grigoriev I.V."/>
        </authorList>
    </citation>
    <scope>NUCLEOTIDE SEQUENCE</scope>
    <source>
        <strain evidence="2">CCBAS 213</strain>
    </source>
</reference>
<dbReference type="EMBL" id="JAUEPS010000013">
    <property type="protein sequence ID" value="KAK0460129.1"/>
    <property type="molecule type" value="Genomic_DNA"/>
</dbReference>
<feature type="non-terminal residue" evidence="2">
    <location>
        <position position="134"/>
    </location>
</feature>
<sequence length="134" mass="14654">MKFSFPLLLISTLASFTGVYAGTFLSPTPGQTISSTQPFNLTWTSDKYFKQTSYNITVLFSRSPFSSALGGATLVEGLVSPHYGIKTYSAELTPGFFYMDNRTGAFDVVIIESYSAYAGPQYATDLHNIQTVNV</sequence>
<feature type="chain" id="PRO_5041328734" evidence="1">
    <location>
        <begin position="22"/>
        <end position="134"/>
    </location>
</feature>
<gene>
    <name evidence="2" type="ORF">EV420DRAFT_1535237</name>
</gene>
<keyword evidence="3" id="KW-1185">Reference proteome</keyword>